<dbReference type="PANTHER" id="PTHR16099">
    <property type="entry name" value="8-OXO-DGTP DIPHOSPHATES NUDT15"/>
    <property type="match status" value="1"/>
</dbReference>
<keyword evidence="1 2" id="KW-0378">Hydrolase</keyword>
<keyword evidence="5" id="KW-1185">Reference proteome</keyword>
<evidence type="ECO:0000313" key="4">
    <source>
        <dbReference type="EMBL" id="KAK8938777.1"/>
    </source>
</evidence>
<dbReference type="PANTHER" id="PTHR16099:SF5">
    <property type="entry name" value="NUCLEOTIDE TRIPHOSPHATE DIPHOSPHATASE NUDT15"/>
    <property type="match status" value="1"/>
</dbReference>
<name>A0AAP0BGU0_9ASPA</name>
<gene>
    <name evidence="4" type="primary">NUDT1</name>
    <name evidence="4" type="ORF">KSP39_PZI010874</name>
</gene>
<dbReference type="EMBL" id="JBBWWQ010000009">
    <property type="protein sequence ID" value="KAK8938777.1"/>
    <property type="molecule type" value="Genomic_DNA"/>
</dbReference>
<dbReference type="PROSITE" id="PS00893">
    <property type="entry name" value="NUDIX_BOX"/>
    <property type="match status" value="1"/>
</dbReference>
<proteinExistence type="inferred from homology"/>
<evidence type="ECO:0000259" key="3">
    <source>
        <dbReference type="PROSITE" id="PS51462"/>
    </source>
</evidence>
<dbReference type="GO" id="GO:0005829">
    <property type="term" value="C:cytosol"/>
    <property type="evidence" value="ECO:0007669"/>
    <property type="project" value="TreeGrafter"/>
</dbReference>
<feature type="domain" description="Nudix hydrolase" evidence="3">
    <location>
        <begin position="10"/>
        <end position="144"/>
    </location>
</feature>
<dbReference type="Proteomes" id="UP001418222">
    <property type="component" value="Unassembled WGS sequence"/>
</dbReference>
<dbReference type="PRINTS" id="PR00502">
    <property type="entry name" value="NUDIXFAMILY"/>
</dbReference>
<dbReference type="InterPro" id="IPR000086">
    <property type="entry name" value="NUDIX_hydrolase_dom"/>
</dbReference>
<dbReference type="PROSITE" id="PS51462">
    <property type="entry name" value="NUDIX"/>
    <property type="match status" value="1"/>
</dbReference>
<dbReference type="GO" id="GO:0006203">
    <property type="term" value="P:dGTP catabolic process"/>
    <property type="evidence" value="ECO:0007669"/>
    <property type="project" value="TreeGrafter"/>
</dbReference>
<evidence type="ECO:0000256" key="1">
    <source>
        <dbReference type="ARBA" id="ARBA00022801"/>
    </source>
</evidence>
<comment type="caution">
    <text evidence="4">The sequence shown here is derived from an EMBL/GenBank/DDBJ whole genome shotgun (WGS) entry which is preliminary data.</text>
</comment>
<dbReference type="SUPFAM" id="SSF55811">
    <property type="entry name" value="Nudix"/>
    <property type="match status" value="1"/>
</dbReference>
<evidence type="ECO:0000256" key="2">
    <source>
        <dbReference type="RuleBase" id="RU003476"/>
    </source>
</evidence>
<dbReference type="InterPro" id="IPR020084">
    <property type="entry name" value="NUDIX_hydrolase_CS"/>
</dbReference>
<comment type="similarity">
    <text evidence="2">Belongs to the Nudix hydrolase family.</text>
</comment>
<dbReference type="InterPro" id="IPR020476">
    <property type="entry name" value="Nudix_hydrolase"/>
</dbReference>
<protein>
    <submittedName>
        <fullName evidence="4">Nudix hydrolase 1</fullName>
    </submittedName>
</protein>
<reference evidence="4 5" key="1">
    <citation type="journal article" date="2022" name="Nat. Plants">
        <title>Genomes of leafy and leafless Platanthera orchids illuminate the evolution of mycoheterotrophy.</title>
        <authorList>
            <person name="Li M.H."/>
            <person name="Liu K.W."/>
            <person name="Li Z."/>
            <person name="Lu H.C."/>
            <person name="Ye Q.L."/>
            <person name="Zhang D."/>
            <person name="Wang J.Y."/>
            <person name="Li Y.F."/>
            <person name="Zhong Z.M."/>
            <person name="Liu X."/>
            <person name="Yu X."/>
            <person name="Liu D.K."/>
            <person name="Tu X.D."/>
            <person name="Liu B."/>
            <person name="Hao Y."/>
            <person name="Liao X.Y."/>
            <person name="Jiang Y.T."/>
            <person name="Sun W.H."/>
            <person name="Chen J."/>
            <person name="Chen Y.Q."/>
            <person name="Ai Y."/>
            <person name="Zhai J.W."/>
            <person name="Wu S.S."/>
            <person name="Zhou Z."/>
            <person name="Hsiao Y.Y."/>
            <person name="Wu W.L."/>
            <person name="Chen Y.Y."/>
            <person name="Lin Y.F."/>
            <person name="Hsu J.L."/>
            <person name="Li C.Y."/>
            <person name="Wang Z.W."/>
            <person name="Zhao X."/>
            <person name="Zhong W.Y."/>
            <person name="Ma X.K."/>
            <person name="Ma L."/>
            <person name="Huang J."/>
            <person name="Chen G.Z."/>
            <person name="Huang M.Z."/>
            <person name="Huang L."/>
            <person name="Peng D.H."/>
            <person name="Luo Y.B."/>
            <person name="Zou S.Q."/>
            <person name="Chen S.P."/>
            <person name="Lan S."/>
            <person name="Tsai W.C."/>
            <person name="Van de Peer Y."/>
            <person name="Liu Z.J."/>
        </authorList>
    </citation>
    <scope>NUCLEOTIDE SEQUENCE [LARGE SCALE GENOMIC DNA]</scope>
    <source>
        <strain evidence="4">Lor287</strain>
    </source>
</reference>
<accession>A0AAP0BGU0</accession>
<dbReference type="Gene3D" id="3.90.79.10">
    <property type="entry name" value="Nucleoside Triphosphate Pyrophosphohydrolase"/>
    <property type="match status" value="1"/>
</dbReference>
<evidence type="ECO:0000313" key="5">
    <source>
        <dbReference type="Proteomes" id="UP001418222"/>
    </source>
</evidence>
<dbReference type="GO" id="GO:0035539">
    <property type="term" value="F:8-oxo-7,8-dihydrodeoxyguanosine triphosphate pyrophosphatase activity"/>
    <property type="evidence" value="ECO:0007669"/>
    <property type="project" value="TreeGrafter"/>
</dbReference>
<sequence length="224" mass="25201">MENDSRISGDRHPQVAVAVFLLKSSSILLGLRLSAVGHGTFALPGGRLEFGETWEECATREVKEETGMDVSRVETLTVVNDVIRHGPNPTHFVTIIVRAELVDVGQAPANMEPDKCRGWAWYEWSQLPDPLFEPLGNLVRGGFDPFSASRKILFSPNLLHCKARRDAHNETVRRKVVGERTHSWAFYHHKPYRVTHGRSVDAVEGLQRFFPLQRVLTELLIVGA</sequence>
<dbReference type="InterPro" id="IPR015797">
    <property type="entry name" value="NUDIX_hydrolase-like_dom_sf"/>
</dbReference>
<dbReference type="AlphaFoldDB" id="A0AAP0BGU0"/>
<organism evidence="4 5">
    <name type="scientific">Platanthera zijinensis</name>
    <dbReference type="NCBI Taxonomy" id="2320716"/>
    <lineage>
        <taxon>Eukaryota</taxon>
        <taxon>Viridiplantae</taxon>
        <taxon>Streptophyta</taxon>
        <taxon>Embryophyta</taxon>
        <taxon>Tracheophyta</taxon>
        <taxon>Spermatophyta</taxon>
        <taxon>Magnoliopsida</taxon>
        <taxon>Liliopsida</taxon>
        <taxon>Asparagales</taxon>
        <taxon>Orchidaceae</taxon>
        <taxon>Orchidoideae</taxon>
        <taxon>Orchideae</taxon>
        <taxon>Orchidinae</taxon>
        <taxon>Platanthera</taxon>
    </lineage>
</organism>
<dbReference type="Pfam" id="PF00293">
    <property type="entry name" value="NUDIX"/>
    <property type="match status" value="1"/>
</dbReference>
<dbReference type="FunFam" id="3.90.79.10:FF:000060">
    <property type="entry name" value="Nudix hydrolase 1"/>
    <property type="match status" value="1"/>
</dbReference>
<dbReference type="CDD" id="cd04678">
    <property type="entry name" value="NUDIX_MTH2_Nudt15"/>
    <property type="match status" value="1"/>
</dbReference>